<proteinExistence type="predicted"/>
<name>A0ACC0H1J2_9ERIC</name>
<accession>A0ACC0H1J2</accession>
<dbReference type="Proteomes" id="UP001060215">
    <property type="component" value="Chromosome 7"/>
</dbReference>
<gene>
    <name evidence="1" type="ORF">LOK49_LG07G02446</name>
</gene>
<reference evidence="1 2" key="1">
    <citation type="journal article" date="2022" name="Plant J.">
        <title>Chromosome-level genome of Camellia lanceoleosa provides a valuable resource for understanding genome evolution and self-incompatibility.</title>
        <authorList>
            <person name="Gong W."/>
            <person name="Xiao S."/>
            <person name="Wang L."/>
            <person name="Liao Z."/>
            <person name="Chang Y."/>
            <person name="Mo W."/>
            <person name="Hu G."/>
            <person name="Li W."/>
            <person name="Zhao G."/>
            <person name="Zhu H."/>
            <person name="Hu X."/>
            <person name="Ji K."/>
            <person name="Xiang X."/>
            <person name="Song Q."/>
            <person name="Yuan D."/>
            <person name="Jin S."/>
            <person name="Zhang L."/>
        </authorList>
    </citation>
    <scope>NUCLEOTIDE SEQUENCE [LARGE SCALE GENOMIC DNA]</scope>
    <source>
        <strain evidence="1">SQ_2022a</strain>
    </source>
</reference>
<evidence type="ECO:0000313" key="1">
    <source>
        <dbReference type="EMBL" id="KAI8006980.1"/>
    </source>
</evidence>
<sequence>MSCYFLVVSLFFNNRHQSLPTQFLVSDVVSVVTGLFFCCVGFLGKKEGEDTLLQEPLLNGSTSISNGTELNKSGGGEAIAPCSNASFFSILTFSWMSPLIAFGYKKALDLKDVPQLDRVDSVKGAFPIFRNKLESNDGNGSGITTIKLVMALIFTTWRDILITALLALVYTLASYVGPYLIDNFVQYLSERQESKKEGYILVSAFLIGKLVEGLAQRHCLLILQKAGIRAKAVLVAMIYNKGEVINLMTVDAERIGDFGWYIHDPWMVVLQIILGLAILYKNLGFASIAALVAIVLVMLANLPLGSLQEKFQDKLMESKDKRMKATSEVLRNMRILKLQAWEMKFLSKIVELRKVEEGWLKKSLYTIAIITFVFWVAPTFVSLVTFGACLLLGIPLESGKVLSALAIFRMLQVPIYNLPDTITFIYQTKVSLDRIASFLRLDDLQPDAIEKLDRGSSETAIEIVEGNFSWDIALSNPTLKDININVSHGMRVAVCGTVGSGKSSLLSCILGEVPKMSGTLKLGGTKAYVAQSPWIQSGKIEENILFGREMDRERYEVVLEACSLKKDLEILSFGDQTVIGERGINLSGGQKQRIQIARALYQDADIYLFDDPFSAVDAHTGSHLFKECLLGLLGSKTVIYVTHQVEFLPAADLILVMKDGRITQAGKYNDILNSGTDFMELVGAHQEALSALDSTVVKSVSENLTISEEDSDMGNNQKPVQKEETEHSQNDKADEIVGQKEQLVQEEEREKGRVGLSVYWKYITTAYGGALVPFILLAQVIFQSLQIGSNYWMAWAAPVSKDVAPPVSGSTLITVYVALAIGCSFCVLARTLLLVMTWYESATILFNRMHFCIFRASMSFFDATPSGRILNRASTDQSALDVNVPNQVGNFAFSTIELLGIIAVMSQVAWQVLIVFIPVIVTCVWLQQHYIPSARELARLVGVCKAPVIQHFAETISGSATIRSFDQESRFIETSVKMIDGHSRPKFYNSAAMEWLCFRLDMLSAITFAFSLVFLILAPPGTIDPSVAGLAVTYGLTLNITQARFIWNLCRVENNIISVERIFQYTSIPSEPPLVIETNRPDSHWPLHGQVDIQDLQVQYAPHMPLVLRGLTCSFHGGMKTGIVGRTGSGKSTLIQTIFRIVDPTAGQILIDGIDISSIGLHDLRSRLSIIPQDPTMFEGTVRSNLDPLEEYSDEQIWEALDKCQLGEEVRKKEGKLDSTVTENGENWSMGQRQLVCLGRVLLKRSKVLVLDEATVSVDTATDNVIQQTLQQHFSGCTVLTIAHRITSVVDSDMVLLLDHGLIEEYDSPRKLLENKSSSFTKLVAEYSMRSNSSFEKSYWVMENQVIGQQYACSRQSKRQESKNEGYVLVSAFLIAKLVESFVRRHCLLMLQKAGIRAKAVLVAKIYNKVGLVTLVDVERIGDFGWYIHDPWMAVLNVFLGLAILYKNLGFASFAALVVIGLKFQDKLMECKDKRIKATSEVLRNMRILKLQAWEMKFLSKIIKLRNVEVGWLRKSLYTIAITTFVFWVGPTFVSMVTFGACMLLEIPLESGKVLSSLAIFRILQGPIYSLPDTFTFIYQTKVSFDRIGSFLRSSKTAIEIVDGTFSWDVASPNPTLKDINMSLSHGMRVAVCGTIGSGKSSLLSCILGELPKISGTLKLCGTKAYVAQSPWIQSGKIEENILFANEMDREWYEVVLEACSLKDLEILPFGDQTLIGERGINLSGGKKQRIQIARALYQDADIYLFDDPFSAVDACTGSHLYRVTTFSPLYSLFFWSLGPKSIFLIYVTHQVEFLPASDLILVTKDGMIAQAGKYNDILNSGTDFMELVGAHQDVLSTLDSTVAKSVGEFSYKRGRYDMGSDQKPVQKEETEHGQNGKGDDIVGQRKGQVVQDEEREKGRVGLSVYWKYITSAYGGALVPFILLAQIAWAAPVLKDVPPPVSGSTLITVYVALAIGCSFCTLARALLLVTAWYKSATILFNRMHFCIFCAPMSFFDATPSGRILNRVLPLDLDIPNQLGNFAFLMIELLGIIAVMSQIAWQVFIVFVLVIATCIWLQQHYIAYARELARLVGVSKAPVTQHFAETISGSATIRGFDQESRFIETSVMLIDGNSQPKFYNAAALEWLCLRLYMSAITFAFSLVFLIFAPPGTIDPSVAGLAVIYGLTLNISQGRFMWNLCRMENSIISVERIFQYTSIPSEPPLVIETNRPNNDWPLHGQVDIRHLQAQYAPHMPLVLRGLTCTFRGGMRTGIVGRTGSGKSTLIQTLFRIIDLTAGQILIDGISISSIGLHDLRSRLSIIPQDPTMLEGTVRSNLDPLEEYTDEQIWEALDKCQLGEEVRKKEGNLDSTVTENGENWSMGQRQLVCLGRVLLKRSKVLVLDEATVSIDLTTDNVIQRTLQTLLWITSVVDSDMVLLLDHGLIEEYDSPTKLLENKSSAFAKLVAEYSMRNGWSDEKIVTLLDLVLRTLAWLAISVYLHTHFSNSSEPKFPISLRVWWGFYFSMSCYFLVISLFFNNKHQSLPTQFLVSDVVSVVTGFFFCCVGFLGKKEGEDTLLQEPLLNGSTSISNGTELNKSGGGEAIAPCSNASFFSILTFSWMSPLIAFGYKQALDLKDVPQLDRVDSVKGAFPIFRNKLESNDGNGSGITTIKLVMALIFTTWRDILITALLALAYTLASYVGPYLIDNFVQYLSERQESKKEGYILVSAFLIGKLVEGLAQRHCLLILQKAGIRAKAVLVAMIYNKGLTVSCQSKQVHTSGEVINLMTVDAERIGDFCWYIHDPWMVVLQIILGLAILYKNLGFASIAALVAIVLVTLANLPLGSLQEKFQDKLMESKDKRMKATSEVLRNMRILKLQAWEMKFLSKIVELRKVEEVWLKKSLYTIAIITFVFWVAPTFVSLVTFGACLLLGIPLESGKVLSALAIFRMLQMPIYNLPDTITFIYQTKVSLDRIASFLRLDDLQPDAIEKLDRGSSETAIEIVDGNFSWDIASSNPTLKDININVSHGMRVAVCGTVGSGKSSLLSCILGEVPKKWGTLKLGGTKAYVAQSPWIQSGKIEENILFGREMDRERYEVVLEACSLKKDLEILSFGDQTVIGERGINLSGGQKQRIQIARALYQDADIYLFDDPFSAVDAHTGSHLFKECLLGLLGSKTVIYVTHQVEFLPAADLILVMKDGRITQAGKYNDILNSGTNFMELVGAHQEALSALDSTVAKSVSENLTISEEDSDMGNNQKPVQKEETEHSQNDKADEIVGQKEQLVQEEEREKGRVGLSVYWKYITTAYGGALVPFILLAQVIFQSLQIGSNYWMAWAAPVSKDVAPPVSGSTLITVYVALAIGCSFCILARTLLLVMTWYESATILFNRMHFCIFRASMSFFDATPSGRILNRASTDQSALDVNVPNQVGNFAFSTIELLGIIAVMSQVAWQVLIVFIPVIATCVWLQQHCIPSARELARLVGVCKAPVIQHFAETISGSATIRSFDQESRFIETSVKLIDGHSRPKFYNSAAMEWLCFRLAMLSAITFAFSLVFLILAPPGTIDPSVAGLAVTYGVTLNITQARFIWNLCRVENNIISVERIFQYTSIPSEPPLVIETNRPDCHWPLHGQVDIQDLQVQYAPHMPLVLRGLTCCFHGGMKTGIVGRTGSGKSTLIQTLFRIVDPTAGQILIDGIDISSIGLHDLRSRLSIIPQDPTMLEGTVRSNLDPLEEYSDEQIWEALDKCQLGEEVRKKEGKLDSTVTENGENWSMGQRQLVCLGRVLLKRSKVLVLDEATASVDTATDNVIQQTLQKHFSGCTVLIIAHRITSVVDSDMVLLLDNGLIEEYDSPRKLLENKSSSFAKLVAEYSMRSNSSFEKSYWVMENQVIGQYACSRQRFTTML</sequence>
<dbReference type="EMBL" id="CM045764">
    <property type="protein sequence ID" value="KAI8006980.1"/>
    <property type="molecule type" value="Genomic_DNA"/>
</dbReference>
<protein>
    <submittedName>
        <fullName evidence="1">ABC transporter C family member 3</fullName>
    </submittedName>
</protein>
<comment type="caution">
    <text evidence="1">The sequence shown here is derived from an EMBL/GenBank/DDBJ whole genome shotgun (WGS) entry which is preliminary data.</text>
</comment>
<keyword evidence="2" id="KW-1185">Reference proteome</keyword>
<organism evidence="1 2">
    <name type="scientific">Camellia lanceoleosa</name>
    <dbReference type="NCBI Taxonomy" id="1840588"/>
    <lineage>
        <taxon>Eukaryota</taxon>
        <taxon>Viridiplantae</taxon>
        <taxon>Streptophyta</taxon>
        <taxon>Embryophyta</taxon>
        <taxon>Tracheophyta</taxon>
        <taxon>Spermatophyta</taxon>
        <taxon>Magnoliopsida</taxon>
        <taxon>eudicotyledons</taxon>
        <taxon>Gunneridae</taxon>
        <taxon>Pentapetalae</taxon>
        <taxon>asterids</taxon>
        <taxon>Ericales</taxon>
        <taxon>Theaceae</taxon>
        <taxon>Camellia</taxon>
    </lineage>
</organism>
<evidence type="ECO:0000313" key="2">
    <source>
        <dbReference type="Proteomes" id="UP001060215"/>
    </source>
</evidence>